<reference evidence="3" key="1">
    <citation type="journal article" date="2019" name="Int. J. Syst. Evol. Microbiol.">
        <title>The Global Catalogue of Microorganisms (GCM) 10K type strain sequencing project: providing services to taxonomists for standard genome sequencing and annotation.</title>
        <authorList>
            <consortium name="The Broad Institute Genomics Platform"/>
            <consortium name="The Broad Institute Genome Sequencing Center for Infectious Disease"/>
            <person name="Wu L."/>
            <person name="Ma J."/>
        </authorList>
    </citation>
    <scope>NUCLEOTIDE SEQUENCE [LARGE SCALE GENOMIC DNA]</scope>
    <source>
        <strain evidence="3">KCTC 3950</strain>
    </source>
</reference>
<dbReference type="EMBL" id="JBHUME010000005">
    <property type="protein sequence ID" value="MFD2611594.1"/>
    <property type="molecule type" value="Genomic_DNA"/>
</dbReference>
<comment type="caution">
    <text evidence="2">The sequence shown here is derived from an EMBL/GenBank/DDBJ whole genome shotgun (WGS) entry which is preliminary data.</text>
</comment>
<evidence type="ECO:0008006" key="4">
    <source>
        <dbReference type="Google" id="ProtNLM"/>
    </source>
</evidence>
<organism evidence="2 3">
    <name type="scientific">Paenibacillus gansuensis</name>
    <dbReference type="NCBI Taxonomy" id="306542"/>
    <lineage>
        <taxon>Bacteria</taxon>
        <taxon>Bacillati</taxon>
        <taxon>Bacillota</taxon>
        <taxon>Bacilli</taxon>
        <taxon>Bacillales</taxon>
        <taxon>Paenibacillaceae</taxon>
        <taxon>Paenibacillus</taxon>
    </lineage>
</organism>
<evidence type="ECO:0000256" key="1">
    <source>
        <dbReference type="SAM" id="SignalP"/>
    </source>
</evidence>
<feature type="signal peptide" evidence="1">
    <location>
        <begin position="1"/>
        <end position="27"/>
    </location>
</feature>
<dbReference type="Proteomes" id="UP001597541">
    <property type="component" value="Unassembled WGS sequence"/>
</dbReference>
<keyword evidence="3" id="KW-1185">Reference proteome</keyword>
<dbReference type="RefSeq" id="WP_377600414.1">
    <property type="nucleotide sequence ID" value="NZ_JBHUME010000005.1"/>
</dbReference>
<name>A0ABW5P980_9BACL</name>
<protein>
    <recommendedName>
        <fullName evidence="4">Copper amine oxidase-like N-terminal domain-containing protein</fullName>
    </recommendedName>
</protein>
<evidence type="ECO:0000313" key="3">
    <source>
        <dbReference type="Proteomes" id="UP001597541"/>
    </source>
</evidence>
<feature type="chain" id="PRO_5046598030" description="Copper amine oxidase-like N-terminal domain-containing protein" evidence="1">
    <location>
        <begin position="28"/>
        <end position="225"/>
    </location>
</feature>
<evidence type="ECO:0000313" key="2">
    <source>
        <dbReference type="EMBL" id="MFD2611594.1"/>
    </source>
</evidence>
<keyword evidence="1" id="KW-0732">Signal</keyword>
<accession>A0ABW5P980</accession>
<gene>
    <name evidence="2" type="ORF">ACFSUF_04065</name>
</gene>
<proteinExistence type="predicted"/>
<sequence>MKFKKTRLLLMLALTTVLLLPSVLASAEIPSSPQLIHVPITIKGQRGDVSFLFMSGRLYAPSVLTLNRLLPPRKGGMSWDNKRKAVEFHLASTNGIVTRTILPAIVRDGRSYVAIRDAAAFFGYDIYWNRAGKEVTLRTLTSLDGLSRIDATADPGAVQHFLKDNRIPNGDIFLKEGKLHINVVGLTPATEAIFERSFNRGTFILHDVIYTVEQLRQAQDAFGRS</sequence>